<dbReference type="EMBL" id="FOTR01000001">
    <property type="protein sequence ID" value="SFL34887.1"/>
    <property type="molecule type" value="Genomic_DNA"/>
</dbReference>
<evidence type="ECO:0000313" key="6">
    <source>
        <dbReference type="EMBL" id="SFL34887.1"/>
    </source>
</evidence>
<comment type="subcellular location">
    <subcellularLocation>
        <location evidence="1">Membrane</location>
        <topology evidence="1">Multi-pass membrane protein</topology>
    </subcellularLocation>
</comment>
<feature type="transmembrane region" description="Helical" evidence="5">
    <location>
        <begin position="71"/>
        <end position="89"/>
    </location>
</feature>
<dbReference type="Proteomes" id="UP000198565">
    <property type="component" value="Unassembled WGS sequence"/>
</dbReference>
<keyword evidence="4 5" id="KW-0472">Membrane</keyword>
<accession>A0A1I4GZU3</accession>
<evidence type="ECO:0000256" key="5">
    <source>
        <dbReference type="SAM" id="Phobius"/>
    </source>
</evidence>
<evidence type="ECO:0000256" key="4">
    <source>
        <dbReference type="ARBA" id="ARBA00023136"/>
    </source>
</evidence>
<reference evidence="7" key="1">
    <citation type="submission" date="2016-10" db="EMBL/GenBank/DDBJ databases">
        <authorList>
            <person name="Varghese N."/>
            <person name="Submissions S."/>
        </authorList>
    </citation>
    <scope>NUCLEOTIDE SEQUENCE [LARGE SCALE GENOMIC DNA]</scope>
    <source>
        <strain evidence="7">CGMCC 1.4250</strain>
    </source>
</reference>
<name>A0A1I4GZU3_9BACI</name>
<feature type="transmembrane region" description="Helical" evidence="5">
    <location>
        <begin position="46"/>
        <end position="65"/>
    </location>
</feature>
<dbReference type="Pfam" id="PF09685">
    <property type="entry name" value="MamF_MmsF"/>
    <property type="match status" value="1"/>
</dbReference>
<evidence type="ECO:0000256" key="2">
    <source>
        <dbReference type="ARBA" id="ARBA00022692"/>
    </source>
</evidence>
<organism evidence="6 7">
    <name type="scientific">Gracilibacillus orientalis</name>
    <dbReference type="NCBI Taxonomy" id="334253"/>
    <lineage>
        <taxon>Bacteria</taxon>
        <taxon>Bacillati</taxon>
        <taxon>Bacillota</taxon>
        <taxon>Bacilli</taxon>
        <taxon>Bacillales</taxon>
        <taxon>Bacillaceae</taxon>
        <taxon>Gracilibacillus</taxon>
    </lineage>
</organism>
<dbReference type="AlphaFoldDB" id="A0A1I4GZU3"/>
<evidence type="ECO:0000313" key="7">
    <source>
        <dbReference type="Proteomes" id="UP000198565"/>
    </source>
</evidence>
<keyword evidence="3 5" id="KW-1133">Transmembrane helix</keyword>
<gene>
    <name evidence="6" type="ORF">SAMN04487943_101100</name>
</gene>
<proteinExistence type="predicted"/>
<evidence type="ECO:0000256" key="1">
    <source>
        <dbReference type="ARBA" id="ARBA00004141"/>
    </source>
</evidence>
<dbReference type="RefSeq" id="WP_091479532.1">
    <property type="nucleotide sequence ID" value="NZ_FOTR01000001.1"/>
</dbReference>
<evidence type="ECO:0008006" key="8">
    <source>
        <dbReference type="Google" id="ProtNLM"/>
    </source>
</evidence>
<dbReference type="InterPro" id="IPR019109">
    <property type="entry name" value="MamF_MmsF"/>
</dbReference>
<protein>
    <recommendedName>
        <fullName evidence="8">DUF4870 domain-containing protein</fullName>
    </recommendedName>
</protein>
<sequence>MSNNDERLFAMLIYLVSFFTAIIGPLIIWMIKREESAFIDYHGKEYFNFFISFTIYAIVSGILVVVLIGLLLLPIVGIVAFILTLIALFKAFNGEEYRIPLVIRFIK</sequence>
<keyword evidence="2 5" id="KW-0812">Transmembrane</keyword>
<evidence type="ECO:0000256" key="3">
    <source>
        <dbReference type="ARBA" id="ARBA00022989"/>
    </source>
</evidence>
<dbReference type="OrthoDB" id="9808930at2"/>
<dbReference type="STRING" id="334253.SAMN04487943_101100"/>
<feature type="transmembrane region" description="Helical" evidence="5">
    <location>
        <begin position="12"/>
        <end position="31"/>
    </location>
</feature>
<keyword evidence="7" id="KW-1185">Reference proteome</keyword>